<dbReference type="InterPro" id="IPR036249">
    <property type="entry name" value="Thioredoxin-like_sf"/>
</dbReference>
<comment type="caution">
    <text evidence="4">The sequence shown here is derived from an EMBL/GenBank/DDBJ whole genome shotgun (WGS) entry which is preliminary data.</text>
</comment>
<dbReference type="PROSITE" id="PS51352">
    <property type="entry name" value="THIOREDOXIN_2"/>
    <property type="match status" value="1"/>
</dbReference>
<protein>
    <submittedName>
        <fullName evidence="4">Thiol reductase thioredoxin</fullName>
    </submittedName>
</protein>
<evidence type="ECO:0000313" key="4">
    <source>
        <dbReference type="EMBL" id="PEN14373.1"/>
    </source>
</evidence>
<dbReference type="SUPFAM" id="SSF52833">
    <property type="entry name" value="Thioredoxin-like"/>
    <property type="match status" value="1"/>
</dbReference>
<evidence type="ECO:0000256" key="1">
    <source>
        <dbReference type="SAM" id="MobiDB-lite"/>
    </source>
</evidence>
<evidence type="ECO:0000259" key="3">
    <source>
        <dbReference type="PROSITE" id="PS51352"/>
    </source>
</evidence>
<feature type="region of interest" description="Disordered" evidence="1">
    <location>
        <begin position="45"/>
        <end position="70"/>
    </location>
</feature>
<reference evidence="4 5" key="1">
    <citation type="submission" date="2017-10" db="EMBL/GenBank/DDBJ databases">
        <title>Draft genome of Longibacter Salinarum.</title>
        <authorList>
            <person name="Goh K.M."/>
            <person name="Shamsir M.S."/>
            <person name="Lim S.W."/>
        </authorList>
    </citation>
    <scope>NUCLEOTIDE SEQUENCE [LARGE SCALE GENOMIC DNA]</scope>
    <source>
        <strain evidence="4 5">KCTC 52045</strain>
    </source>
</reference>
<sequence length="210" mass="23054">MISDLVSGRSTFPRVNLQLTSVLLALVILGASGILSPAALAQDGPTPLDADRDSVGDVTNPTPIMSAPAPTDAEKAVREMLKEDGVNVVHFWAPWCSNAKNELESGWGDLVRNNPDIDFVFISIWNDGESGASVLDQYDIPDRVTTLTLPDTGSSDNEDLRRRQFLGLPFTWSPSTWIFHQNGELAFAMNYGEMQMSTIQQLIDNTQADW</sequence>
<keyword evidence="2" id="KW-0732">Signal</keyword>
<feature type="domain" description="Thioredoxin" evidence="3">
    <location>
        <begin position="56"/>
        <end position="208"/>
    </location>
</feature>
<dbReference type="Gene3D" id="3.40.30.10">
    <property type="entry name" value="Glutaredoxin"/>
    <property type="match status" value="1"/>
</dbReference>
<name>A0A2A8D0P5_9BACT</name>
<proteinExistence type="predicted"/>
<dbReference type="EMBL" id="PDEQ01000002">
    <property type="protein sequence ID" value="PEN14373.1"/>
    <property type="molecule type" value="Genomic_DNA"/>
</dbReference>
<dbReference type="Proteomes" id="UP000220102">
    <property type="component" value="Unassembled WGS sequence"/>
</dbReference>
<feature type="signal peptide" evidence="2">
    <location>
        <begin position="1"/>
        <end position="41"/>
    </location>
</feature>
<dbReference type="InterPro" id="IPR013766">
    <property type="entry name" value="Thioredoxin_domain"/>
</dbReference>
<organism evidence="4 5">
    <name type="scientific">Longibacter salinarum</name>
    <dbReference type="NCBI Taxonomy" id="1850348"/>
    <lineage>
        <taxon>Bacteria</taxon>
        <taxon>Pseudomonadati</taxon>
        <taxon>Rhodothermota</taxon>
        <taxon>Rhodothermia</taxon>
        <taxon>Rhodothermales</taxon>
        <taxon>Salisaetaceae</taxon>
        <taxon>Longibacter</taxon>
    </lineage>
</organism>
<evidence type="ECO:0000256" key="2">
    <source>
        <dbReference type="SAM" id="SignalP"/>
    </source>
</evidence>
<accession>A0A2A8D0P5</accession>
<keyword evidence="5" id="KW-1185">Reference proteome</keyword>
<dbReference type="AlphaFoldDB" id="A0A2A8D0P5"/>
<gene>
    <name evidence="4" type="ORF">CRI94_04885</name>
</gene>
<feature type="chain" id="PRO_5013400786" evidence="2">
    <location>
        <begin position="42"/>
        <end position="210"/>
    </location>
</feature>
<evidence type="ECO:0000313" key="5">
    <source>
        <dbReference type="Proteomes" id="UP000220102"/>
    </source>
</evidence>